<accession>A0A1Y2ARJ1</accession>
<evidence type="ECO:0000256" key="1">
    <source>
        <dbReference type="SAM" id="MobiDB-lite"/>
    </source>
</evidence>
<reference evidence="2 3" key="1">
    <citation type="submission" date="2016-07" db="EMBL/GenBank/DDBJ databases">
        <title>Pervasive Adenine N6-methylation of Active Genes in Fungi.</title>
        <authorList>
            <consortium name="DOE Joint Genome Institute"/>
            <person name="Mondo S.J."/>
            <person name="Dannebaum R.O."/>
            <person name="Kuo R.C."/>
            <person name="Labutti K."/>
            <person name="Haridas S."/>
            <person name="Kuo A."/>
            <person name="Salamov A."/>
            <person name="Ahrendt S.R."/>
            <person name="Lipzen A."/>
            <person name="Sullivan W."/>
            <person name="Andreopoulos W.B."/>
            <person name="Clum A."/>
            <person name="Lindquist E."/>
            <person name="Daum C."/>
            <person name="Ramamoorthy G.K."/>
            <person name="Gryganskyi A."/>
            <person name="Culley D."/>
            <person name="Magnuson J.K."/>
            <person name="James T.Y."/>
            <person name="O'Malley M.A."/>
            <person name="Stajich J.E."/>
            <person name="Spatafora J.W."/>
            <person name="Visel A."/>
            <person name="Grigoriev I.V."/>
        </authorList>
    </citation>
    <scope>NUCLEOTIDE SEQUENCE [LARGE SCALE GENOMIC DNA]</scope>
    <source>
        <strain evidence="2 3">68-887.2</strain>
    </source>
</reference>
<evidence type="ECO:0000313" key="2">
    <source>
        <dbReference type="EMBL" id="ORY25183.1"/>
    </source>
</evidence>
<feature type="compositionally biased region" description="Low complexity" evidence="1">
    <location>
        <begin position="114"/>
        <end position="136"/>
    </location>
</feature>
<dbReference type="OrthoDB" id="2580820at2759"/>
<proteinExistence type="predicted"/>
<evidence type="ECO:0008006" key="4">
    <source>
        <dbReference type="Google" id="ProtNLM"/>
    </source>
</evidence>
<comment type="caution">
    <text evidence="2">The sequence shown here is derived from an EMBL/GenBank/DDBJ whole genome shotgun (WGS) entry which is preliminary data.</text>
</comment>
<keyword evidence="3" id="KW-1185">Reference proteome</keyword>
<sequence>MAGVVLGTGSGVLAAAAVYYTLSTSLRESTASLRGELANSNALLHSSFNSIPPPAASSLIGPSSSLGEPRFGDIVRQKWNTTLSSAFTSIRSTNYTAIGLAAWDSSKELVNQLSSSPSSSSPTTTSTSSSKSQSGSGSEGNGVVELLHDGVEKVKDSVKEEVEKGLQRASDGLHKVSEQVKHGMDQVRDGAELLEKRVEAAKDGGVALGTTTDSGPSIIAKPGQAESGLRGTESFTGGSAIVVKTQRELERNRGRLV</sequence>
<protein>
    <recommendedName>
        <fullName evidence="4">Found in mitochondrial proteome protein 51</fullName>
    </recommendedName>
</protein>
<feature type="region of interest" description="Disordered" evidence="1">
    <location>
        <begin position="206"/>
        <end position="232"/>
    </location>
</feature>
<name>A0A1Y2ARJ1_9TREE</name>
<dbReference type="Proteomes" id="UP000193986">
    <property type="component" value="Unassembled WGS sequence"/>
</dbReference>
<organism evidence="2 3">
    <name type="scientific">Naematelia encephala</name>
    <dbReference type="NCBI Taxonomy" id="71784"/>
    <lineage>
        <taxon>Eukaryota</taxon>
        <taxon>Fungi</taxon>
        <taxon>Dikarya</taxon>
        <taxon>Basidiomycota</taxon>
        <taxon>Agaricomycotina</taxon>
        <taxon>Tremellomycetes</taxon>
        <taxon>Tremellales</taxon>
        <taxon>Naemateliaceae</taxon>
        <taxon>Naematelia</taxon>
    </lineage>
</organism>
<dbReference type="AlphaFoldDB" id="A0A1Y2ARJ1"/>
<feature type="region of interest" description="Disordered" evidence="1">
    <location>
        <begin position="112"/>
        <end position="143"/>
    </location>
</feature>
<dbReference type="EMBL" id="MCFC01000060">
    <property type="protein sequence ID" value="ORY25183.1"/>
    <property type="molecule type" value="Genomic_DNA"/>
</dbReference>
<dbReference type="InParanoid" id="A0A1Y2ARJ1"/>
<evidence type="ECO:0000313" key="3">
    <source>
        <dbReference type="Proteomes" id="UP000193986"/>
    </source>
</evidence>
<gene>
    <name evidence="2" type="ORF">BCR39DRAFT_544995</name>
</gene>